<dbReference type="PROSITE" id="PS00759">
    <property type="entry name" value="ARGE_DAPE_CPG2_2"/>
    <property type="match status" value="1"/>
</dbReference>
<evidence type="ECO:0000256" key="5">
    <source>
        <dbReference type="ARBA" id="ARBA00022801"/>
    </source>
</evidence>
<keyword evidence="4" id="KW-0479">Metal-binding</keyword>
<dbReference type="CDD" id="cd03888">
    <property type="entry name" value="M20_PepV"/>
    <property type="match status" value="1"/>
</dbReference>
<dbReference type="Pfam" id="PF07687">
    <property type="entry name" value="M20_dimer"/>
    <property type="match status" value="1"/>
</dbReference>
<evidence type="ECO:0000256" key="7">
    <source>
        <dbReference type="ARBA" id="ARBA00022997"/>
    </source>
</evidence>
<dbReference type="PROSITE" id="PS00758">
    <property type="entry name" value="ARGE_DAPE_CPG2_1"/>
    <property type="match status" value="1"/>
</dbReference>
<keyword evidence="8" id="KW-0482">Metalloprotease</keyword>
<evidence type="ECO:0000256" key="4">
    <source>
        <dbReference type="ARBA" id="ARBA00022723"/>
    </source>
</evidence>
<dbReference type="InterPro" id="IPR011650">
    <property type="entry name" value="Peptidase_M20_dimer"/>
</dbReference>
<dbReference type="NCBIfam" id="TIGR01887">
    <property type="entry name" value="dipeptidaselike"/>
    <property type="match status" value="1"/>
</dbReference>
<dbReference type="Gene3D" id="3.30.70.360">
    <property type="match status" value="2"/>
</dbReference>
<accession>A0ABY8UXP4</accession>
<dbReference type="InterPro" id="IPR002933">
    <property type="entry name" value="Peptidase_M20"/>
</dbReference>
<dbReference type="PANTHER" id="PTHR43808:SF31">
    <property type="entry name" value="N-ACETYL-L-CITRULLINE DEACETYLASE"/>
    <property type="match status" value="1"/>
</dbReference>
<evidence type="ECO:0000256" key="1">
    <source>
        <dbReference type="ARBA" id="ARBA00001947"/>
    </source>
</evidence>
<dbReference type="SUPFAM" id="SSF55031">
    <property type="entry name" value="Bacterial exopeptidase dimerisation domain"/>
    <property type="match status" value="1"/>
</dbReference>
<keyword evidence="7 10" id="KW-0224">Dipeptidase</keyword>
<dbReference type="InterPro" id="IPR010964">
    <property type="entry name" value="M20A_pepV-rel"/>
</dbReference>
<reference evidence="10 11" key="1">
    <citation type="submission" date="2023-05" db="EMBL/GenBank/DDBJ databases">
        <title>Comparative genomics reveals the evidence of polycyclic aromatic hydrocarbons degradation in moderately halophilic genus Pontibacillus.</title>
        <authorList>
            <person name="Yang H."/>
            <person name="Qian Z."/>
        </authorList>
    </citation>
    <scope>NUCLEOTIDE SEQUENCE [LARGE SCALE GENOMIC DNA]</scope>
    <source>
        <strain evidence="11">HN14</strain>
    </source>
</reference>
<feature type="domain" description="Peptidase M20 dimerisation" evidence="9">
    <location>
        <begin position="260"/>
        <end position="294"/>
    </location>
</feature>
<dbReference type="Gene3D" id="3.40.630.10">
    <property type="entry name" value="Zn peptidases"/>
    <property type="match status" value="1"/>
</dbReference>
<organism evidence="10 11">
    <name type="scientific">Pontibacillus chungwhensis</name>
    <dbReference type="NCBI Taxonomy" id="265426"/>
    <lineage>
        <taxon>Bacteria</taxon>
        <taxon>Bacillati</taxon>
        <taxon>Bacillota</taxon>
        <taxon>Bacilli</taxon>
        <taxon>Bacillales</taxon>
        <taxon>Bacillaceae</taxon>
        <taxon>Pontibacillus</taxon>
    </lineage>
</organism>
<gene>
    <name evidence="10" type="primary">pepV</name>
    <name evidence="10" type="ORF">QNI29_16245</name>
</gene>
<sequence>MNIQFHKDQLQTLQPYFLEHLQELLRFPSMYDPSTIQAGAPFGTSIQDALQYMLQLGESEGFVTKDVDGYAAHIEWGEGEELIGVLGHLDVVPPGEGWSHDPFDPYVSNGKLFARGTQDDKGPVMAAFLAMKWLKDMGVKPKRRVRLILGTDEERGWACMEHYFKQEEMPFIGFSPDAAFPVIHAEKGLLDMEVTKKIEVEEGNSLTLTRFDGGERLNMVPYKATARVEGSSDEEIESLFDEFLLQTDYKGSLIEEDGEYVITVTGKSAHAMEPRNGINAIVGMAKFLETLPFSPSVRELMKWIGDKFEDGRGTAFSIECADVISGPLTMNLGTLSYQGGVCIMGLNTRYPVAVPFEEWFNAFTGSLQESDASVEIQEHLEPIYLPKDHPFVQKLLSIYEKHTGDTTEPMAIGGATYARALTQGVAYGAMFAHSPDTAHNADEHVMVEDLLQAALIYAEALYELAVSDED</sequence>
<evidence type="ECO:0000256" key="8">
    <source>
        <dbReference type="ARBA" id="ARBA00023049"/>
    </source>
</evidence>
<comment type="cofactor">
    <cofactor evidence="1">
        <name>Zn(2+)</name>
        <dbReference type="ChEBI" id="CHEBI:29105"/>
    </cofactor>
</comment>
<evidence type="ECO:0000313" key="11">
    <source>
        <dbReference type="Proteomes" id="UP001236652"/>
    </source>
</evidence>
<keyword evidence="11" id="KW-1185">Reference proteome</keyword>
<dbReference type="PANTHER" id="PTHR43808">
    <property type="entry name" value="ACETYLORNITHINE DEACETYLASE"/>
    <property type="match status" value="1"/>
</dbReference>
<dbReference type="GO" id="GO:0016805">
    <property type="term" value="F:dipeptidase activity"/>
    <property type="evidence" value="ECO:0007669"/>
    <property type="project" value="UniProtKB-KW"/>
</dbReference>
<dbReference type="SUPFAM" id="SSF53187">
    <property type="entry name" value="Zn-dependent exopeptidases"/>
    <property type="match status" value="1"/>
</dbReference>
<dbReference type="InterPro" id="IPR050072">
    <property type="entry name" value="Peptidase_M20A"/>
</dbReference>
<evidence type="ECO:0000256" key="2">
    <source>
        <dbReference type="ARBA" id="ARBA00006247"/>
    </source>
</evidence>
<protein>
    <submittedName>
        <fullName evidence="10">Dipeptidase PepV</fullName>
        <ecNumber evidence="10">3.4.13.-</ecNumber>
    </submittedName>
</protein>
<name>A0ABY8UXP4_9BACI</name>
<dbReference type="Pfam" id="PF01546">
    <property type="entry name" value="Peptidase_M20"/>
    <property type="match status" value="1"/>
</dbReference>
<evidence type="ECO:0000256" key="3">
    <source>
        <dbReference type="ARBA" id="ARBA00022670"/>
    </source>
</evidence>
<keyword evidence="5 10" id="KW-0378">Hydrolase</keyword>
<dbReference type="InterPro" id="IPR036264">
    <property type="entry name" value="Bact_exopeptidase_dim_dom"/>
</dbReference>
<dbReference type="EMBL" id="CP126446">
    <property type="protein sequence ID" value="WIF97274.1"/>
    <property type="molecule type" value="Genomic_DNA"/>
</dbReference>
<dbReference type="InterPro" id="IPR001261">
    <property type="entry name" value="ArgE/DapE_CS"/>
</dbReference>
<dbReference type="RefSeq" id="WP_231417517.1">
    <property type="nucleotide sequence ID" value="NZ_CP126446.1"/>
</dbReference>
<keyword evidence="6" id="KW-0862">Zinc</keyword>
<evidence type="ECO:0000259" key="9">
    <source>
        <dbReference type="Pfam" id="PF07687"/>
    </source>
</evidence>
<evidence type="ECO:0000256" key="6">
    <source>
        <dbReference type="ARBA" id="ARBA00022833"/>
    </source>
</evidence>
<comment type="similarity">
    <text evidence="2">Belongs to the peptidase M20A family.</text>
</comment>
<keyword evidence="3" id="KW-0645">Protease</keyword>
<dbReference type="NCBIfam" id="NF005591">
    <property type="entry name" value="PRK07318.1"/>
    <property type="match status" value="1"/>
</dbReference>
<dbReference type="Proteomes" id="UP001236652">
    <property type="component" value="Chromosome"/>
</dbReference>
<proteinExistence type="inferred from homology"/>
<evidence type="ECO:0000313" key="10">
    <source>
        <dbReference type="EMBL" id="WIF97274.1"/>
    </source>
</evidence>
<dbReference type="EC" id="3.4.13.-" evidence="10"/>